<dbReference type="AlphaFoldDB" id="A0A3B0CLW5"/>
<proteinExistence type="predicted"/>
<dbReference type="Pfam" id="PF10076">
    <property type="entry name" value="Phage_Mu_Gp48"/>
    <property type="match status" value="1"/>
</dbReference>
<name>A0A3B0CLW5_9BACL</name>
<dbReference type="Proteomes" id="UP000282311">
    <property type="component" value="Unassembled WGS sequence"/>
</dbReference>
<evidence type="ECO:0000313" key="1">
    <source>
        <dbReference type="EMBL" id="RKN85861.1"/>
    </source>
</evidence>
<dbReference type="RefSeq" id="WP_120746229.1">
    <property type="nucleotide sequence ID" value="NZ_RBAH01000003.1"/>
</dbReference>
<reference evidence="1 2" key="1">
    <citation type="journal article" date="2007" name="Int. J. Syst. Evol. Microbiol.">
        <title>Paenibacillus ginsengarvi sp. nov., isolated from soil from ginseng cultivation.</title>
        <authorList>
            <person name="Yoon M.H."/>
            <person name="Ten L.N."/>
            <person name="Im W.T."/>
        </authorList>
    </citation>
    <scope>NUCLEOTIDE SEQUENCE [LARGE SCALE GENOMIC DNA]</scope>
    <source>
        <strain evidence="1 2">KCTC 13059</strain>
    </source>
</reference>
<dbReference type="InterPro" id="IPR018755">
    <property type="entry name" value="Phage_Mu_Gp48"/>
</dbReference>
<sequence>MNKPVAPYWPDYYQGIRDFIELAATEDAELQLVVDAITQLLNDQFVLTSGLAAIKRREKMLSIRADSNVESLDFRRKRIVNRYSTKPPFTTRYLQERLDFLVGAGRAAVSIDVQNFILTVAAAIDDAAIFREVEWTVRTTIPANLVYRQQTAVGDILAFEEHIVKRTMDRETRLGSNWRLGVMPFASLEPEVIIK</sequence>
<evidence type="ECO:0000313" key="2">
    <source>
        <dbReference type="Proteomes" id="UP000282311"/>
    </source>
</evidence>
<gene>
    <name evidence="1" type="ORF">D7M11_05875</name>
</gene>
<comment type="caution">
    <text evidence="1">The sequence shown here is derived from an EMBL/GenBank/DDBJ whole genome shotgun (WGS) entry which is preliminary data.</text>
</comment>
<keyword evidence="2" id="KW-1185">Reference proteome</keyword>
<dbReference type="EMBL" id="RBAH01000003">
    <property type="protein sequence ID" value="RKN85861.1"/>
    <property type="molecule type" value="Genomic_DNA"/>
</dbReference>
<dbReference type="OrthoDB" id="2633045at2"/>
<organism evidence="1 2">
    <name type="scientific">Paenibacillus ginsengarvi</name>
    <dbReference type="NCBI Taxonomy" id="400777"/>
    <lineage>
        <taxon>Bacteria</taxon>
        <taxon>Bacillati</taxon>
        <taxon>Bacillota</taxon>
        <taxon>Bacilli</taxon>
        <taxon>Bacillales</taxon>
        <taxon>Paenibacillaceae</taxon>
        <taxon>Paenibacillus</taxon>
    </lineage>
</organism>
<accession>A0A3B0CLW5</accession>
<protein>
    <submittedName>
        <fullName evidence="1">DUF2313 domain-containing protein</fullName>
    </submittedName>
</protein>